<keyword evidence="3" id="KW-1185">Reference proteome</keyword>
<dbReference type="InterPro" id="IPR010852">
    <property type="entry name" value="ABATE"/>
</dbReference>
<dbReference type="PANTHER" id="PTHR35525">
    <property type="entry name" value="BLL6575 PROTEIN"/>
    <property type="match status" value="1"/>
</dbReference>
<dbReference type="InterPro" id="IPR021005">
    <property type="entry name" value="Znf_CGNR"/>
</dbReference>
<sequence length="181" mass="19753">MGTNAPLLGEPLPVELMNTIWADRNGGYDALSTPAETTGWLQATGHDVTQAPADLALQLRELRDALRQLAADATDDPRPRTSNVDALAVVNRACALAPSWSSLNTDGSVVRICARTTTEQAISKIAEQAVSLFSGDHRSRLRACLAPGCVLFFVRQHPRREWCSASCGNRARVARHYDRHH</sequence>
<name>A0ABN2G3D0_9ACTN</name>
<accession>A0ABN2G3D0</accession>
<dbReference type="RefSeq" id="WP_344308018.1">
    <property type="nucleotide sequence ID" value="NZ_BAAANY010000005.1"/>
</dbReference>
<dbReference type="Gene3D" id="1.10.3300.10">
    <property type="entry name" value="Jann2411-like domain"/>
    <property type="match status" value="1"/>
</dbReference>
<evidence type="ECO:0000313" key="3">
    <source>
        <dbReference type="Proteomes" id="UP001500618"/>
    </source>
</evidence>
<proteinExistence type="predicted"/>
<dbReference type="EMBL" id="BAAANY010000005">
    <property type="protein sequence ID" value="GAA1664679.1"/>
    <property type="molecule type" value="Genomic_DNA"/>
</dbReference>
<feature type="domain" description="Zinc finger CGNR" evidence="1">
    <location>
        <begin position="140"/>
        <end position="180"/>
    </location>
</feature>
<gene>
    <name evidence="2" type="ORF">GCM10009765_12820</name>
</gene>
<dbReference type="InterPro" id="IPR023286">
    <property type="entry name" value="ABATE_dom_sf"/>
</dbReference>
<dbReference type="SUPFAM" id="SSF160904">
    <property type="entry name" value="Jann2411-like"/>
    <property type="match status" value="1"/>
</dbReference>
<protein>
    <submittedName>
        <fullName evidence="2">CGNR zinc finger domain-containing protein</fullName>
    </submittedName>
</protein>
<dbReference type="Pfam" id="PF11706">
    <property type="entry name" value="zf-CGNR"/>
    <property type="match status" value="1"/>
</dbReference>
<dbReference type="PANTHER" id="PTHR35525:SF3">
    <property type="entry name" value="BLL6575 PROTEIN"/>
    <property type="match status" value="1"/>
</dbReference>
<evidence type="ECO:0000259" key="1">
    <source>
        <dbReference type="Pfam" id="PF11706"/>
    </source>
</evidence>
<dbReference type="Pfam" id="PF07336">
    <property type="entry name" value="ABATE"/>
    <property type="match status" value="1"/>
</dbReference>
<organism evidence="2 3">
    <name type="scientific">Fodinicola feengrottensis</name>
    <dbReference type="NCBI Taxonomy" id="435914"/>
    <lineage>
        <taxon>Bacteria</taxon>
        <taxon>Bacillati</taxon>
        <taxon>Actinomycetota</taxon>
        <taxon>Actinomycetes</taxon>
        <taxon>Mycobacteriales</taxon>
        <taxon>Fodinicola</taxon>
    </lineage>
</organism>
<evidence type="ECO:0000313" key="2">
    <source>
        <dbReference type="EMBL" id="GAA1664679.1"/>
    </source>
</evidence>
<reference evidence="2 3" key="1">
    <citation type="journal article" date="2019" name="Int. J. Syst. Evol. Microbiol.">
        <title>The Global Catalogue of Microorganisms (GCM) 10K type strain sequencing project: providing services to taxonomists for standard genome sequencing and annotation.</title>
        <authorList>
            <consortium name="The Broad Institute Genomics Platform"/>
            <consortium name="The Broad Institute Genome Sequencing Center for Infectious Disease"/>
            <person name="Wu L."/>
            <person name="Ma J."/>
        </authorList>
    </citation>
    <scope>NUCLEOTIDE SEQUENCE [LARGE SCALE GENOMIC DNA]</scope>
    <source>
        <strain evidence="2 3">JCM 14718</strain>
    </source>
</reference>
<dbReference type="Proteomes" id="UP001500618">
    <property type="component" value="Unassembled WGS sequence"/>
</dbReference>
<comment type="caution">
    <text evidence="2">The sequence shown here is derived from an EMBL/GenBank/DDBJ whole genome shotgun (WGS) entry which is preliminary data.</text>
</comment>